<dbReference type="eggNOG" id="COG3682">
    <property type="taxonomic scope" value="Bacteria"/>
</dbReference>
<dbReference type="SUPFAM" id="SSF46785">
    <property type="entry name" value="Winged helix' DNA-binding domain"/>
    <property type="match status" value="1"/>
</dbReference>
<dbReference type="AlphaFoldDB" id="M7N1J1"/>
<sequence>METLTKTEEKVMHILWHLKKGFVKDVLERMGEPQPPYNTISSLIRLLEKKGFVGHTAYGKTHEYHPLISKAAYRKFVFKNYLASYFEGSPEKVVSFMVKEQELSPEEIRKMLELLEKNDSAN</sequence>
<dbReference type="STRING" id="1279009.ADICEAN_03790"/>
<gene>
    <name evidence="5" type="primary">mecI_2</name>
    <name evidence="5" type="ORF">ADICEAN_03790</name>
</gene>
<dbReference type="InterPro" id="IPR036388">
    <property type="entry name" value="WH-like_DNA-bd_sf"/>
</dbReference>
<dbReference type="Pfam" id="PF03965">
    <property type="entry name" value="Penicillinase_R"/>
    <property type="match status" value="1"/>
</dbReference>
<keyword evidence="3" id="KW-0238">DNA-binding</keyword>
<keyword evidence="6" id="KW-1185">Reference proteome</keyword>
<name>M7N1J1_9BACT</name>
<proteinExistence type="inferred from homology"/>
<evidence type="ECO:0000256" key="4">
    <source>
        <dbReference type="ARBA" id="ARBA00023163"/>
    </source>
</evidence>
<comment type="similarity">
    <text evidence="1">Belongs to the BlaI transcriptional regulatory family.</text>
</comment>
<dbReference type="Proteomes" id="UP000011910">
    <property type="component" value="Unassembled WGS sequence"/>
</dbReference>
<dbReference type="EMBL" id="AODQ01000148">
    <property type="protein sequence ID" value="EMR01086.1"/>
    <property type="molecule type" value="Genomic_DNA"/>
</dbReference>
<evidence type="ECO:0000256" key="2">
    <source>
        <dbReference type="ARBA" id="ARBA00023015"/>
    </source>
</evidence>
<evidence type="ECO:0000256" key="3">
    <source>
        <dbReference type="ARBA" id="ARBA00023125"/>
    </source>
</evidence>
<dbReference type="OrthoDB" id="1098508at2"/>
<evidence type="ECO:0000313" key="6">
    <source>
        <dbReference type="Proteomes" id="UP000011910"/>
    </source>
</evidence>
<keyword evidence="2" id="KW-0805">Transcription regulation</keyword>
<organism evidence="5 6">
    <name type="scientific">Cesiribacter andamanensis AMV16</name>
    <dbReference type="NCBI Taxonomy" id="1279009"/>
    <lineage>
        <taxon>Bacteria</taxon>
        <taxon>Pseudomonadati</taxon>
        <taxon>Bacteroidota</taxon>
        <taxon>Cytophagia</taxon>
        <taxon>Cytophagales</taxon>
        <taxon>Cesiribacteraceae</taxon>
        <taxon>Cesiribacter</taxon>
    </lineage>
</organism>
<evidence type="ECO:0000256" key="1">
    <source>
        <dbReference type="ARBA" id="ARBA00011046"/>
    </source>
</evidence>
<dbReference type="Gene3D" id="1.10.4040.10">
    <property type="entry name" value="Penicillinase repressor domain"/>
    <property type="match status" value="1"/>
</dbReference>
<dbReference type="GO" id="GO:0045892">
    <property type="term" value="P:negative regulation of DNA-templated transcription"/>
    <property type="evidence" value="ECO:0007669"/>
    <property type="project" value="InterPro"/>
</dbReference>
<dbReference type="RefSeq" id="WP_009197169.1">
    <property type="nucleotide sequence ID" value="NZ_AODQ01000148.1"/>
</dbReference>
<dbReference type="InterPro" id="IPR036390">
    <property type="entry name" value="WH_DNA-bd_sf"/>
</dbReference>
<dbReference type="GO" id="GO:0003677">
    <property type="term" value="F:DNA binding"/>
    <property type="evidence" value="ECO:0007669"/>
    <property type="project" value="UniProtKB-KW"/>
</dbReference>
<dbReference type="InterPro" id="IPR005650">
    <property type="entry name" value="BlaI_family"/>
</dbReference>
<keyword evidence="4" id="KW-0804">Transcription</keyword>
<dbReference type="PIRSF" id="PIRSF019455">
    <property type="entry name" value="CopR_AtkY"/>
    <property type="match status" value="1"/>
</dbReference>
<protein>
    <submittedName>
        <fullName evidence="5">Methicillin resistance regulatory protein mecI</fullName>
    </submittedName>
</protein>
<dbReference type="Gene3D" id="1.10.10.10">
    <property type="entry name" value="Winged helix-like DNA-binding domain superfamily/Winged helix DNA-binding domain"/>
    <property type="match status" value="1"/>
</dbReference>
<reference evidence="5 6" key="1">
    <citation type="journal article" date="2013" name="Genome Announc.">
        <title>Draft Genome Sequence of Cesiribacter andamanensis Strain AMV16T, Isolated from a Soil Sample from a Mud Volcano in the Andaman Islands, India.</title>
        <authorList>
            <person name="Shivaji S."/>
            <person name="Ara S."/>
            <person name="Begum Z."/>
            <person name="Srinivas T.N."/>
            <person name="Singh A."/>
            <person name="Kumar Pinnaka A."/>
        </authorList>
    </citation>
    <scope>NUCLEOTIDE SEQUENCE [LARGE SCALE GENOMIC DNA]</scope>
    <source>
        <strain evidence="5 6">AMV16</strain>
    </source>
</reference>
<evidence type="ECO:0000313" key="5">
    <source>
        <dbReference type="EMBL" id="EMR01086.1"/>
    </source>
</evidence>
<comment type="caution">
    <text evidence="5">The sequence shown here is derived from an EMBL/GenBank/DDBJ whole genome shotgun (WGS) entry which is preliminary data.</text>
</comment>
<accession>M7N1J1</accession>